<dbReference type="PANTHER" id="PTHR30055:SF226">
    <property type="entry name" value="HTH-TYPE TRANSCRIPTIONAL REGULATOR PKSA"/>
    <property type="match status" value="1"/>
</dbReference>
<gene>
    <name evidence="5" type="ORF">EKN06_15285</name>
</gene>
<dbReference type="GO" id="GO:0000976">
    <property type="term" value="F:transcription cis-regulatory region binding"/>
    <property type="evidence" value="ECO:0007669"/>
    <property type="project" value="TreeGrafter"/>
</dbReference>
<reference evidence="5 6" key="1">
    <citation type="submission" date="2018-12" db="EMBL/GenBank/DDBJ databases">
        <title>Croceicoccus ponticola sp. nov., a lipolytic bacterium isolated from seawater.</title>
        <authorList>
            <person name="Yoon J.-H."/>
        </authorList>
    </citation>
    <scope>NUCLEOTIDE SEQUENCE [LARGE SCALE GENOMIC DNA]</scope>
    <source>
        <strain evidence="5 6">GM-16</strain>
    </source>
</reference>
<proteinExistence type="predicted"/>
<dbReference type="InterPro" id="IPR001647">
    <property type="entry name" value="HTH_TetR"/>
</dbReference>
<evidence type="ECO:0000313" key="6">
    <source>
        <dbReference type="Proteomes" id="UP000283003"/>
    </source>
</evidence>
<feature type="compositionally biased region" description="Polar residues" evidence="3">
    <location>
        <begin position="1"/>
        <end position="10"/>
    </location>
</feature>
<evidence type="ECO:0000256" key="1">
    <source>
        <dbReference type="ARBA" id="ARBA00023125"/>
    </source>
</evidence>
<dbReference type="OrthoDB" id="9816296at2"/>
<feature type="region of interest" description="Disordered" evidence="3">
    <location>
        <begin position="1"/>
        <end position="30"/>
    </location>
</feature>
<sequence length="219" mass="24650">MAGISHSSPMTAAAPRRRGSGQKQAEKGAQLRAQVMDAAIDCLAEMPYSEISMEVIANRAGVSRGGMQYYFPTRLDVLQATVGHLHRERLDIFRNDLSSLRHGDDAIDHIIDSHWRHLNEREFRAYQELILAARSEPELADLLSRSYSAFIREWHEIARELIGWDADKPGMALGGNVAHYLLEGMAYGQIGGQISEQEIETLLDYAKSVMRREIKETGR</sequence>
<dbReference type="AlphaFoldDB" id="A0A437GU25"/>
<dbReference type="PRINTS" id="PR00455">
    <property type="entry name" value="HTHTETR"/>
</dbReference>
<dbReference type="Proteomes" id="UP000283003">
    <property type="component" value="Unassembled WGS sequence"/>
</dbReference>
<feature type="domain" description="HTH tetR-type" evidence="4">
    <location>
        <begin position="29"/>
        <end position="89"/>
    </location>
</feature>
<evidence type="ECO:0000256" key="2">
    <source>
        <dbReference type="PROSITE-ProRule" id="PRU00335"/>
    </source>
</evidence>
<organism evidence="5 6">
    <name type="scientific">Croceicoccus ponticola</name>
    <dbReference type="NCBI Taxonomy" id="2217664"/>
    <lineage>
        <taxon>Bacteria</taxon>
        <taxon>Pseudomonadati</taxon>
        <taxon>Pseudomonadota</taxon>
        <taxon>Alphaproteobacteria</taxon>
        <taxon>Sphingomonadales</taxon>
        <taxon>Erythrobacteraceae</taxon>
        <taxon>Croceicoccus</taxon>
    </lineage>
</organism>
<evidence type="ECO:0000256" key="3">
    <source>
        <dbReference type="SAM" id="MobiDB-lite"/>
    </source>
</evidence>
<protein>
    <submittedName>
        <fullName evidence="5">TetR/AcrR family transcriptional regulator</fullName>
    </submittedName>
</protein>
<dbReference type="GO" id="GO:0003700">
    <property type="term" value="F:DNA-binding transcription factor activity"/>
    <property type="evidence" value="ECO:0007669"/>
    <property type="project" value="TreeGrafter"/>
</dbReference>
<comment type="caution">
    <text evidence="5">The sequence shown here is derived from an EMBL/GenBank/DDBJ whole genome shotgun (WGS) entry which is preliminary data.</text>
</comment>
<evidence type="ECO:0000259" key="4">
    <source>
        <dbReference type="PROSITE" id="PS50977"/>
    </source>
</evidence>
<dbReference type="Gene3D" id="1.10.357.10">
    <property type="entry name" value="Tetracycline Repressor, domain 2"/>
    <property type="match status" value="1"/>
</dbReference>
<evidence type="ECO:0000313" key="5">
    <source>
        <dbReference type="EMBL" id="RVQ64605.1"/>
    </source>
</evidence>
<name>A0A437GU25_9SPHN</name>
<keyword evidence="1 2" id="KW-0238">DNA-binding</keyword>
<accession>A0A437GU25</accession>
<keyword evidence="6" id="KW-1185">Reference proteome</keyword>
<dbReference type="InterPro" id="IPR050109">
    <property type="entry name" value="HTH-type_TetR-like_transc_reg"/>
</dbReference>
<dbReference type="SUPFAM" id="SSF46689">
    <property type="entry name" value="Homeodomain-like"/>
    <property type="match status" value="1"/>
</dbReference>
<dbReference type="InterPro" id="IPR009057">
    <property type="entry name" value="Homeodomain-like_sf"/>
</dbReference>
<dbReference type="PROSITE" id="PS50977">
    <property type="entry name" value="HTH_TETR_2"/>
    <property type="match status" value="1"/>
</dbReference>
<dbReference type="Pfam" id="PF00440">
    <property type="entry name" value="TetR_N"/>
    <property type="match status" value="1"/>
</dbReference>
<dbReference type="PANTHER" id="PTHR30055">
    <property type="entry name" value="HTH-TYPE TRANSCRIPTIONAL REGULATOR RUTR"/>
    <property type="match status" value="1"/>
</dbReference>
<dbReference type="EMBL" id="RXOL01000013">
    <property type="protein sequence ID" value="RVQ64605.1"/>
    <property type="molecule type" value="Genomic_DNA"/>
</dbReference>
<feature type="DNA-binding region" description="H-T-H motif" evidence="2">
    <location>
        <begin position="52"/>
        <end position="71"/>
    </location>
</feature>